<dbReference type="CDD" id="cd05390">
    <property type="entry name" value="HypB"/>
    <property type="match status" value="1"/>
</dbReference>
<dbReference type="GO" id="GO:0016151">
    <property type="term" value="F:nickel cation binding"/>
    <property type="evidence" value="ECO:0007669"/>
    <property type="project" value="InterPro"/>
</dbReference>
<evidence type="ECO:0000256" key="4">
    <source>
        <dbReference type="ARBA" id="ARBA00022741"/>
    </source>
</evidence>
<accession>A0A9X2NLN7</accession>
<dbReference type="Proteomes" id="UP001144096">
    <property type="component" value="Unassembled WGS sequence"/>
</dbReference>
<evidence type="ECO:0000259" key="8">
    <source>
        <dbReference type="Pfam" id="PF02492"/>
    </source>
</evidence>
<gene>
    <name evidence="9" type="primary">hypB</name>
    <name evidence="9" type="ORF">M8542_43550</name>
</gene>
<dbReference type="NCBIfam" id="TIGR00073">
    <property type="entry name" value="hypB"/>
    <property type="match status" value="1"/>
</dbReference>
<dbReference type="Pfam" id="PF02492">
    <property type="entry name" value="cobW"/>
    <property type="match status" value="1"/>
</dbReference>
<evidence type="ECO:0000256" key="3">
    <source>
        <dbReference type="ARBA" id="ARBA00022723"/>
    </source>
</evidence>
<keyword evidence="4" id="KW-0547">Nucleotide-binding</keyword>
<name>A0A9X2NLN7_9PSEU</name>
<reference evidence="9" key="1">
    <citation type="submission" date="2022-06" db="EMBL/GenBank/DDBJ databases">
        <title>Amycolatopsis iheyaensis sp. nov., a new species of the genus Amycolatopsis isolated from soil in Iheya island, Japan.</title>
        <authorList>
            <person name="Ngamcharungchit C."/>
            <person name="Kanto H."/>
            <person name="Take A."/>
            <person name="Intra B."/>
            <person name="Matsumoto A."/>
            <person name="Panbangred W."/>
            <person name="Inahashi Y."/>
        </authorList>
    </citation>
    <scope>NUCLEOTIDE SEQUENCE</scope>
    <source>
        <strain evidence="9">OK19-0408</strain>
    </source>
</reference>
<proteinExistence type="inferred from homology"/>
<keyword evidence="2" id="KW-0533">Nickel</keyword>
<dbReference type="Gene3D" id="3.40.50.300">
    <property type="entry name" value="P-loop containing nucleotide triphosphate hydrolases"/>
    <property type="match status" value="1"/>
</dbReference>
<keyword evidence="10" id="KW-1185">Reference proteome</keyword>
<keyword evidence="3" id="KW-0479">Metal-binding</keyword>
<evidence type="ECO:0000313" key="9">
    <source>
        <dbReference type="EMBL" id="MCR6489708.1"/>
    </source>
</evidence>
<dbReference type="AlphaFoldDB" id="A0A9X2NLN7"/>
<keyword evidence="6" id="KW-0862">Zinc</keyword>
<sequence>MCDTCGCSDSAVRITDRTHTVVLEQDILAKNDELASHNRTHLSSSGVFAINLMSSPGAGKTTLLERTIGFSDTPCAVIEGDQETLLDAERIKATGAPVVQINTGAGCHLDASMVHRALHSLSLTQGSTLFIENVGNLVCPALFDLGEAARVVILSVTEGPGKPVKYPHMFAATDLVLLNKIDLLPYVDFDVAEFERDVRRVNRSAAVLRISATRGDGMAEWRDWLRRPDRS</sequence>
<keyword evidence="7" id="KW-0342">GTP-binding</keyword>
<comment type="caution">
    <text evidence="9">The sequence shown here is derived from an EMBL/GenBank/DDBJ whole genome shotgun (WGS) entry which is preliminary data.</text>
</comment>
<dbReference type="PIRSF" id="PIRSF005624">
    <property type="entry name" value="Ni-bind_GTPase"/>
    <property type="match status" value="1"/>
</dbReference>
<dbReference type="InterPro" id="IPR003495">
    <property type="entry name" value="CobW/HypB/UreG_nucleotide-bd"/>
</dbReference>
<dbReference type="GO" id="GO:0008270">
    <property type="term" value="F:zinc ion binding"/>
    <property type="evidence" value="ECO:0007669"/>
    <property type="project" value="TreeGrafter"/>
</dbReference>
<dbReference type="GO" id="GO:0005525">
    <property type="term" value="F:GTP binding"/>
    <property type="evidence" value="ECO:0007669"/>
    <property type="project" value="UniProtKB-KW"/>
</dbReference>
<dbReference type="PANTHER" id="PTHR30134:SF2">
    <property type="entry name" value="HYDROGENASE MATURATION FACTOR HYPB"/>
    <property type="match status" value="1"/>
</dbReference>
<dbReference type="InterPro" id="IPR004392">
    <property type="entry name" value="Hyd_mat_HypB"/>
</dbReference>
<keyword evidence="5" id="KW-0378">Hydrolase</keyword>
<dbReference type="InterPro" id="IPR027417">
    <property type="entry name" value="P-loop_NTPase"/>
</dbReference>
<dbReference type="RefSeq" id="WP_257926276.1">
    <property type="nucleotide sequence ID" value="NZ_JAMXQV010000035.1"/>
</dbReference>
<evidence type="ECO:0000256" key="5">
    <source>
        <dbReference type="ARBA" id="ARBA00022801"/>
    </source>
</evidence>
<feature type="domain" description="CobW/HypB/UreG nucleotide-binding" evidence="8">
    <location>
        <begin position="50"/>
        <end position="208"/>
    </location>
</feature>
<evidence type="ECO:0000256" key="2">
    <source>
        <dbReference type="ARBA" id="ARBA00022596"/>
    </source>
</evidence>
<organism evidence="9 10">
    <name type="scientific">Amycolatopsis iheyensis</name>
    <dbReference type="NCBI Taxonomy" id="2945988"/>
    <lineage>
        <taxon>Bacteria</taxon>
        <taxon>Bacillati</taxon>
        <taxon>Actinomycetota</taxon>
        <taxon>Actinomycetes</taxon>
        <taxon>Pseudonocardiales</taxon>
        <taxon>Pseudonocardiaceae</taxon>
        <taxon>Amycolatopsis</taxon>
    </lineage>
</organism>
<dbReference type="SUPFAM" id="SSF52540">
    <property type="entry name" value="P-loop containing nucleoside triphosphate hydrolases"/>
    <property type="match status" value="1"/>
</dbReference>
<comment type="similarity">
    <text evidence="1">Belongs to the SIMIBI class G3E GTPase family. HypB/HupM subfamily.</text>
</comment>
<protein>
    <submittedName>
        <fullName evidence="9">Hydrogenase nickel incorporation protein HypB</fullName>
    </submittedName>
</protein>
<evidence type="ECO:0000256" key="7">
    <source>
        <dbReference type="ARBA" id="ARBA00023134"/>
    </source>
</evidence>
<dbReference type="GO" id="GO:0003924">
    <property type="term" value="F:GTPase activity"/>
    <property type="evidence" value="ECO:0007669"/>
    <property type="project" value="InterPro"/>
</dbReference>
<evidence type="ECO:0000313" key="10">
    <source>
        <dbReference type="Proteomes" id="UP001144096"/>
    </source>
</evidence>
<evidence type="ECO:0000256" key="1">
    <source>
        <dbReference type="ARBA" id="ARBA00006211"/>
    </source>
</evidence>
<evidence type="ECO:0000256" key="6">
    <source>
        <dbReference type="ARBA" id="ARBA00022833"/>
    </source>
</evidence>
<dbReference type="PANTHER" id="PTHR30134">
    <property type="entry name" value="HYDROGENASE PROTEIN ASSEMBLY PROTEIN, NICKEL CHAPERONE"/>
    <property type="match status" value="1"/>
</dbReference>
<dbReference type="GO" id="GO:0051604">
    <property type="term" value="P:protein maturation"/>
    <property type="evidence" value="ECO:0007669"/>
    <property type="project" value="InterPro"/>
</dbReference>
<dbReference type="EMBL" id="JAMXQV010000035">
    <property type="protein sequence ID" value="MCR6489708.1"/>
    <property type="molecule type" value="Genomic_DNA"/>
</dbReference>